<organism evidence="2 3">
    <name type="scientific">Candidatus Nitrospira nitrificans</name>
    <dbReference type="NCBI Taxonomy" id="1742973"/>
    <lineage>
        <taxon>Bacteria</taxon>
        <taxon>Pseudomonadati</taxon>
        <taxon>Nitrospirota</taxon>
        <taxon>Nitrospiria</taxon>
        <taxon>Nitrospirales</taxon>
        <taxon>Nitrospiraceae</taxon>
        <taxon>Nitrospira</taxon>
    </lineage>
</organism>
<evidence type="ECO:0000256" key="1">
    <source>
        <dbReference type="SAM" id="SignalP"/>
    </source>
</evidence>
<evidence type="ECO:0000313" key="2">
    <source>
        <dbReference type="EMBL" id="CUS33746.1"/>
    </source>
</evidence>
<gene>
    <name evidence="2" type="ORF">COMA2_140059</name>
</gene>
<reference evidence="3" key="1">
    <citation type="submission" date="2015-10" db="EMBL/GenBank/DDBJ databases">
        <authorList>
            <person name="Luecker S."/>
            <person name="Luecker S."/>
        </authorList>
    </citation>
    <scope>NUCLEOTIDE SEQUENCE [LARGE SCALE GENOMIC DNA]</scope>
</reference>
<accession>A0A0S4LF55</accession>
<evidence type="ECO:0000313" key="3">
    <source>
        <dbReference type="Proteomes" id="UP000198736"/>
    </source>
</evidence>
<dbReference type="AlphaFoldDB" id="A0A0S4LF55"/>
<name>A0A0S4LF55_9BACT</name>
<feature type="chain" id="PRO_5006623899" description="Lipoprotein" evidence="1">
    <location>
        <begin position="23"/>
        <end position="125"/>
    </location>
</feature>
<dbReference type="PROSITE" id="PS51257">
    <property type="entry name" value="PROKAR_LIPOPROTEIN"/>
    <property type="match status" value="1"/>
</dbReference>
<evidence type="ECO:0008006" key="4">
    <source>
        <dbReference type="Google" id="ProtNLM"/>
    </source>
</evidence>
<dbReference type="Proteomes" id="UP000198736">
    <property type="component" value="Unassembled WGS sequence"/>
</dbReference>
<dbReference type="STRING" id="1742973.COMA2_140059"/>
<proteinExistence type="predicted"/>
<keyword evidence="1" id="KW-0732">Signal</keyword>
<dbReference type="RefSeq" id="WP_090895302.1">
    <property type="nucleotide sequence ID" value="NZ_CZPZ01000006.1"/>
</dbReference>
<sequence>MPHTMKFSVFLCGLFLSGCALTSTAPNFNGLHNFDGSEAPVHINLTKVALHFGVVLPLIGDASLDGTVEEFTKAAKKAGADRVRIVQSDETTLWWIFPPFSFLFTPKFTNVAGDALTQPPTWCAQ</sequence>
<dbReference type="OrthoDB" id="9788219at2"/>
<protein>
    <recommendedName>
        <fullName evidence="4">Lipoprotein</fullName>
    </recommendedName>
</protein>
<keyword evidence="3" id="KW-1185">Reference proteome</keyword>
<dbReference type="EMBL" id="CZPZ01000006">
    <property type="protein sequence ID" value="CUS33746.1"/>
    <property type="molecule type" value="Genomic_DNA"/>
</dbReference>
<feature type="signal peptide" evidence="1">
    <location>
        <begin position="1"/>
        <end position="22"/>
    </location>
</feature>